<protein>
    <submittedName>
        <fullName evidence="2">Uncharacterized protein</fullName>
    </submittedName>
</protein>
<feature type="transmembrane region" description="Helical" evidence="1">
    <location>
        <begin position="6"/>
        <end position="27"/>
    </location>
</feature>
<evidence type="ECO:0000313" key="2">
    <source>
        <dbReference type="EMBL" id="KAG2656970.1"/>
    </source>
</evidence>
<evidence type="ECO:0000313" key="3">
    <source>
        <dbReference type="Proteomes" id="UP000823388"/>
    </source>
</evidence>
<dbReference type="Proteomes" id="UP000823388">
    <property type="component" value="Chromosome 1K"/>
</dbReference>
<name>A0A8T0XA63_PANVG</name>
<proteinExistence type="predicted"/>
<keyword evidence="1" id="KW-0812">Transmembrane</keyword>
<feature type="transmembrane region" description="Helical" evidence="1">
    <location>
        <begin position="34"/>
        <end position="56"/>
    </location>
</feature>
<comment type="caution">
    <text evidence="2">The sequence shown here is derived from an EMBL/GenBank/DDBJ whole genome shotgun (WGS) entry which is preliminary data.</text>
</comment>
<keyword evidence="1" id="KW-0472">Membrane</keyword>
<keyword evidence="1" id="KW-1133">Transmembrane helix</keyword>
<evidence type="ECO:0000256" key="1">
    <source>
        <dbReference type="SAM" id="Phobius"/>
    </source>
</evidence>
<dbReference type="EMBL" id="CM029037">
    <property type="protein sequence ID" value="KAG2656970.1"/>
    <property type="molecule type" value="Genomic_DNA"/>
</dbReference>
<dbReference type="AlphaFoldDB" id="A0A8T0XA63"/>
<reference evidence="2" key="1">
    <citation type="submission" date="2020-05" db="EMBL/GenBank/DDBJ databases">
        <title>WGS assembly of Panicum virgatum.</title>
        <authorList>
            <person name="Lovell J.T."/>
            <person name="Jenkins J."/>
            <person name="Shu S."/>
            <person name="Juenger T.E."/>
            <person name="Schmutz J."/>
        </authorList>
    </citation>
    <scope>NUCLEOTIDE SEQUENCE</scope>
    <source>
        <strain evidence="2">AP13</strain>
    </source>
</reference>
<keyword evidence="3" id="KW-1185">Reference proteome</keyword>
<gene>
    <name evidence="2" type="ORF">PVAP13_1KG132477</name>
</gene>
<sequence length="70" mass="7975">MLALAALVQCAWSLSLWILSLYALLVMRPLRNQWLLLFFTVGDGITTILHYVAAWISNLAAMPAFYTMER</sequence>
<organism evidence="2 3">
    <name type="scientific">Panicum virgatum</name>
    <name type="common">Blackwell switchgrass</name>
    <dbReference type="NCBI Taxonomy" id="38727"/>
    <lineage>
        <taxon>Eukaryota</taxon>
        <taxon>Viridiplantae</taxon>
        <taxon>Streptophyta</taxon>
        <taxon>Embryophyta</taxon>
        <taxon>Tracheophyta</taxon>
        <taxon>Spermatophyta</taxon>
        <taxon>Magnoliopsida</taxon>
        <taxon>Liliopsida</taxon>
        <taxon>Poales</taxon>
        <taxon>Poaceae</taxon>
        <taxon>PACMAD clade</taxon>
        <taxon>Panicoideae</taxon>
        <taxon>Panicodae</taxon>
        <taxon>Paniceae</taxon>
        <taxon>Panicinae</taxon>
        <taxon>Panicum</taxon>
        <taxon>Panicum sect. Hiantes</taxon>
    </lineage>
</organism>
<accession>A0A8T0XA63</accession>